<dbReference type="Gene3D" id="1.20.1720.10">
    <property type="entry name" value="Multidrug resistance protein D"/>
    <property type="match status" value="1"/>
</dbReference>
<dbReference type="InterPro" id="IPR005829">
    <property type="entry name" value="Sugar_transporter_CS"/>
</dbReference>
<evidence type="ECO:0000256" key="3">
    <source>
        <dbReference type="ARBA" id="ARBA00022692"/>
    </source>
</evidence>
<dbReference type="Pfam" id="PF07690">
    <property type="entry name" value="MFS_1"/>
    <property type="match status" value="1"/>
</dbReference>
<evidence type="ECO:0000313" key="9">
    <source>
        <dbReference type="Proteomes" id="UP000517547"/>
    </source>
</evidence>
<comment type="caution">
    <text evidence="8">The sequence shown here is derived from an EMBL/GenBank/DDBJ whole genome shotgun (WGS) entry which is preliminary data.</text>
</comment>
<accession>A0A7Y7XY74</accession>
<dbReference type="PROSITE" id="PS00216">
    <property type="entry name" value="SUGAR_TRANSPORT_1"/>
    <property type="match status" value="1"/>
</dbReference>
<feature type="transmembrane region" description="Helical" evidence="6">
    <location>
        <begin position="110"/>
        <end position="130"/>
    </location>
</feature>
<comment type="subcellular location">
    <subcellularLocation>
        <location evidence="1">Cell membrane</location>
        <topology evidence="1">Multi-pass membrane protein</topology>
    </subcellularLocation>
</comment>
<name>A0A7Y7XY74_9PSED</name>
<feature type="transmembrane region" description="Helical" evidence="6">
    <location>
        <begin position="53"/>
        <end position="73"/>
    </location>
</feature>
<dbReference type="InterPro" id="IPR050189">
    <property type="entry name" value="MFS_Efflux_Transporters"/>
</dbReference>
<keyword evidence="3 6" id="KW-0812">Transmembrane</keyword>
<feature type="transmembrane region" description="Helical" evidence="6">
    <location>
        <begin position="314"/>
        <end position="340"/>
    </location>
</feature>
<keyword evidence="5 6" id="KW-0472">Membrane</keyword>
<evidence type="ECO:0000256" key="6">
    <source>
        <dbReference type="SAM" id="Phobius"/>
    </source>
</evidence>
<protein>
    <submittedName>
        <fullName evidence="8">MFS transporter</fullName>
    </submittedName>
</protein>
<dbReference type="PROSITE" id="PS50850">
    <property type="entry name" value="MFS"/>
    <property type="match status" value="1"/>
</dbReference>
<dbReference type="RefSeq" id="WP_017124892.1">
    <property type="nucleotide sequence ID" value="NZ_JACAOR010000013.1"/>
</dbReference>
<dbReference type="Proteomes" id="UP000517547">
    <property type="component" value="Unassembled WGS sequence"/>
</dbReference>
<evidence type="ECO:0000256" key="1">
    <source>
        <dbReference type="ARBA" id="ARBA00004651"/>
    </source>
</evidence>
<evidence type="ECO:0000256" key="2">
    <source>
        <dbReference type="ARBA" id="ARBA00022475"/>
    </source>
</evidence>
<evidence type="ECO:0000259" key="7">
    <source>
        <dbReference type="PROSITE" id="PS50850"/>
    </source>
</evidence>
<dbReference type="PANTHER" id="PTHR43124:SF3">
    <property type="entry name" value="CHLORAMPHENICOL EFFLUX PUMP RV0191"/>
    <property type="match status" value="1"/>
</dbReference>
<organism evidence="8 9">
    <name type="scientific">Pseudomonas gingeri</name>
    <dbReference type="NCBI Taxonomy" id="117681"/>
    <lineage>
        <taxon>Bacteria</taxon>
        <taxon>Pseudomonadati</taxon>
        <taxon>Pseudomonadota</taxon>
        <taxon>Gammaproteobacteria</taxon>
        <taxon>Pseudomonadales</taxon>
        <taxon>Pseudomonadaceae</taxon>
        <taxon>Pseudomonas</taxon>
    </lineage>
</organism>
<reference evidence="8 9" key="1">
    <citation type="submission" date="2020-04" db="EMBL/GenBank/DDBJ databases">
        <title>Molecular characterization of pseudomonads from Agaricus bisporus reveal novel blotch 2 pathogens in Western Europe.</title>
        <authorList>
            <person name="Taparia T."/>
            <person name="Krijger M."/>
            <person name="Haynes E."/>
            <person name="Elpinstone J.G."/>
            <person name="Noble R."/>
            <person name="Van Der Wolf J."/>
        </authorList>
    </citation>
    <scope>NUCLEOTIDE SEQUENCE [LARGE SCALE GENOMIC DNA]</scope>
    <source>
        <strain evidence="8 9">IPO3738</strain>
    </source>
</reference>
<sequence>MQGSAPTSALQSRHYKRSCILLVTCISLISFFPLNVLLPAFPALAEQFNTSTVDIALAISLFTLVFAFSQLVAGPLSDRFGRKEVLLGCLAISFVGALGCTLATDFTAFLFFRGVQALGCGFFVLGLALVEDLFDKEERAPVRIYYMSFSGLFVALSPLLGSWLLESFGWRSSFHAFALIAAAIFLLALGVLTSRPKAQPREQEPIMNSIQAILGHADFRRYWQIAALVFSAYFALISVSPLIFMDQLKLSEYQYAIVLLVYGAAYLSGGFLAVWLQRRLGVRAQIDTGLVLLGCSGLVLLLIMQLQAVSTATLLIPMCLSAVAVTVTRPAAISAAMLLFSTNAGTAASTGNTLMFLAAAATSAALAMAGPHLLPAIATGLVVFSVAGLLSSARVSR</sequence>
<keyword evidence="2" id="KW-1003">Cell membrane</keyword>
<evidence type="ECO:0000256" key="5">
    <source>
        <dbReference type="ARBA" id="ARBA00023136"/>
    </source>
</evidence>
<dbReference type="InterPro" id="IPR020846">
    <property type="entry name" value="MFS_dom"/>
</dbReference>
<feature type="transmembrane region" description="Helical" evidence="6">
    <location>
        <begin position="255"/>
        <end position="276"/>
    </location>
</feature>
<feature type="transmembrane region" description="Helical" evidence="6">
    <location>
        <begin position="376"/>
        <end position="395"/>
    </location>
</feature>
<keyword evidence="4 6" id="KW-1133">Transmembrane helix</keyword>
<dbReference type="InterPro" id="IPR011701">
    <property type="entry name" value="MFS"/>
</dbReference>
<dbReference type="PANTHER" id="PTHR43124">
    <property type="entry name" value="PURINE EFFLUX PUMP PBUE"/>
    <property type="match status" value="1"/>
</dbReference>
<dbReference type="GeneID" id="57663180"/>
<evidence type="ECO:0000313" key="8">
    <source>
        <dbReference type="EMBL" id="NWC14514.1"/>
    </source>
</evidence>
<feature type="transmembrane region" description="Helical" evidence="6">
    <location>
        <begin position="142"/>
        <end position="161"/>
    </location>
</feature>
<dbReference type="InterPro" id="IPR036259">
    <property type="entry name" value="MFS_trans_sf"/>
</dbReference>
<feature type="transmembrane region" description="Helical" evidence="6">
    <location>
        <begin position="173"/>
        <end position="192"/>
    </location>
</feature>
<dbReference type="GO" id="GO:0005886">
    <property type="term" value="C:plasma membrane"/>
    <property type="evidence" value="ECO:0007669"/>
    <property type="project" value="UniProtKB-SubCell"/>
</dbReference>
<dbReference type="EMBL" id="JACAQE010000003">
    <property type="protein sequence ID" value="NWC14514.1"/>
    <property type="molecule type" value="Genomic_DNA"/>
</dbReference>
<feature type="transmembrane region" description="Helical" evidence="6">
    <location>
        <begin position="222"/>
        <end position="243"/>
    </location>
</feature>
<gene>
    <name evidence="8" type="ORF">HX845_12705</name>
</gene>
<feature type="domain" description="Major facilitator superfamily (MFS) profile" evidence="7">
    <location>
        <begin position="19"/>
        <end position="397"/>
    </location>
</feature>
<dbReference type="SUPFAM" id="SSF103473">
    <property type="entry name" value="MFS general substrate transporter"/>
    <property type="match status" value="1"/>
</dbReference>
<dbReference type="AlphaFoldDB" id="A0A7Y7XY74"/>
<feature type="transmembrane region" description="Helical" evidence="6">
    <location>
        <begin position="352"/>
        <end position="370"/>
    </location>
</feature>
<feature type="transmembrane region" description="Helical" evidence="6">
    <location>
        <begin position="85"/>
        <end position="104"/>
    </location>
</feature>
<feature type="transmembrane region" description="Helical" evidence="6">
    <location>
        <begin position="20"/>
        <end position="41"/>
    </location>
</feature>
<evidence type="ECO:0000256" key="4">
    <source>
        <dbReference type="ARBA" id="ARBA00022989"/>
    </source>
</evidence>
<proteinExistence type="predicted"/>
<dbReference type="GO" id="GO:0022857">
    <property type="term" value="F:transmembrane transporter activity"/>
    <property type="evidence" value="ECO:0007669"/>
    <property type="project" value="InterPro"/>
</dbReference>
<feature type="transmembrane region" description="Helical" evidence="6">
    <location>
        <begin position="288"/>
        <end position="308"/>
    </location>
</feature>